<reference evidence="3 4" key="1">
    <citation type="submission" date="2020-08" db="EMBL/GenBank/DDBJ databases">
        <title>Whole-Genome Sequence of French Clinical Streptomyces mexicanus Strain Q0842.</title>
        <authorList>
            <person name="Boxberger M."/>
            <person name="La Scola B."/>
        </authorList>
    </citation>
    <scope>NUCLEOTIDE SEQUENCE [LARGE SCALE GENOMIC DNA]</scope>
    <source>
        <strain evidence="3 4">Marseille-Q0842</strain>
    </source>
</reference>
<protein>
    <submittedName>
        <fullName evidence="3">Thioesterase</fullName>
    </submittedName>
</protein>
<keyword evidence="4" id="KW-1185">Reference proteome</keyword>
<name>A0A7X1HXU6_9ACTN</name>
<proteinExistence type="inferred from homology"/>
<evidence type="ECO:0000313" key="3">
    <source>
        <dbReference type="EMBL" id="MBC2865189.1"/>
    </source>
</evidence>
<dbReference type="SUPFAM" id="SSF53474">
    <property type="entry name" value="alpha/beta-Hydrolases"/>
    <property type="match status" value="1"/>
</dbReference>
<evidence type="ECO:0000313" key="4">
    <source>
        <dbReference type="Proteomes" id="UP000517694"/>
    </source>
</evidence>
<dbReference type="GO" id="GO:0008610">
    <property type="term" value="P:lipid biosynthetic process"/>
    <property type="evidence" value="ECO:0007669"/>
    <property type="project" value="TreeGrafter"/>
</dbReference>
<dbReference type="InterPro" id="IPR029058">
    <property type="entry name" value="AB_hydrolase_fold"/>
</dbReference>
<dbReference type="EMBL" id="JACMHY010000003">
    <property type="protein sequence ID" value="MBC2865189.1"/>
    <property type="molecule type" value="Genomic_DNA"/>
</dbReference>
<dbReference type="PANTHER" id="PTHR11487:SF0">
    <property type="entry name" value="S-ACYL FATTY ACID SYNTHASE THIOESTERASE, MEDIUM CHAIN"/>
    <property type="match status" value="1"/>
</dbReference>
<dbReference type="Gene3D" id="3.40.50.1820">
    <property type="entry name" value="alpha/beta hydrolase"/>
    <property type="match status" value="1"/>
</dbReference>
<accession>A0A7X1HXU6</accession>
<dbReference type="Pfam" id="PF00975">
    <property type="entry name" value="Thioesterase"/>
    <property type="match status" value="1"/>
</dbReference>
<dbReference type="PANTHER" id="PTHR11487">
    <property type="entry name" value="THIOESTERASE"/>
    <property type="match status" value="1"/>
</dbReference>
<evidence type="ECO:0000259" key="2">
    <source>
        <dbReference type="Pfam" id="PF00975"/>
    </source>
</evidence>
<feature type="domain" description="Thioesterase" evidence="2">
    <location>
        <begin position="6"/>
        <end position="225"/>
    </location>
</feature>
<dbReference type="Proteomes" id="UP000517694">
    <property type="component" value="Unassembled WGS sequence"/>
</dbReference>
<dbReference type="InterPro" id="IPR001031">
    <property type="entry name" value="Thioesterase"/>
</dbReference>
<gene>
    <name evidence="3" type="ORF">H1R13_09325</name>
</gene>
<dbReference type="RefSeq" id="WP_159674788.1">
    <property type="nucleotide sequence ID" value="NZ_JACMHY010000003.1"/>
</dbReference>
<dbReference type="InterPro" id="IPR012223">
    <property type="entry name" value="TEII"/>
</dbReference>
<comment type="caution">
    <text evidence="3">The sequence shown here is derived from an EMBL/GenBank/DDBJ whole genome shotgun (WGS) entry which is preliminary data.</text>
</comment>
<dbReference type="OrthoDB" id="8480037at2"/>
<dbReference type="AlphaFoldDB" id="A0A7X1HXU6"/>
<sequence length="264" mass="28693">MNPTVRLACLPYAGGRADVYRPWASALPEGCELIAPELPGHGRRLPEPPLDHAHDVVADLLPRLGDPSAPLVVFGHSMGGLLAYELCDALDRLGTAPRALVVSAMGPPDLLDSAASRALAEDPEALVDHVARLGSTPSPVLADPGMRALVLRPLQADFRLLGRARRTPVREVPVPLYALAGDRDPVHPPHEVAGWQRHAPQWRGLQVLPGDHFFPWHSDSVPRFLGELVRSVAAEHRPVITPAHDMYDRSRTRDTSCCTHRPAV</sequence>
<evidence type="ECO:0000256" key="1">
    <source>
        <dbReference type="ARBA" id="ARBA00007169"/>
    </source>
</evidence>
<comment type="similarity">
    <text evidence="1">Belongs to the thioesterase family.</text>
</comment>
<organism evidence="3 4">
    <name type="scientific">Streptomyces mexicanus</name>
    <dbReference type="NCBI Taxonomy" id="178566"/>
    <lineage>
        <taxon>Bacteria</taxon>
        <taxon>Bacillati</taxon>
        <taxon>Actinomycetota</taxon>
        <taxon>Actinomycetes</taxon>
        <taxon>Kitasatosporales</taxon>
        <taxon>Streptomycetaceae</taxon>
        <taxon>Streptomyces</taxon>
    </lineage>
</organism>